<dbReference type="RefSeq" id="WP_380234728.1">
    <property type="nucleotide sequence ID" value="NZ_JBHSOD010000014.1"/>
</dbReference>
<feature type="non-terminal residue" evidence="2">
    <location>
        <position position="1"/>
    </location>
</feature>
<sequence length="252" mass="26541">TGVAEPNISAWRRAVCGDLTSCFDFTVPDHSIPQLPDTVALMAKADAGAKLPGVALPAVGTQSMPVPEPGPRPHRRLPYRPWADVTVDRSTGLVTCTMGNNGTAAFPFTVYPNIVYAFAGTPYTVAPGATRTHTWDAAATDGRYDFTVHGPDGFVRRFAGSVVRAEQDDVAVPIVTAAPGATALTFTLTNAGKTPITFTLTPNDYAGTVQTVRVQPGGSATAGYPLDQSRYDVTVTAPTGTRFAQRYAGTLH</sequence>
<name>A0ABW1EWA6_9ACTN</name>
<evidence type="ECO:0000259" key="1">
    <source>
        <dbReference type="Pfam" id="PF05506"/>
    </source>
</evidence>
<gene>
    <name evidence="2" type="ORF">ACFP0N_13840</name>
</gene>
<protein>
    <submittedName>
        <fullName evidence="2">Phospholipase domain-containing protein</fullName>
    </submittedName>
</protein>
<keyword evidence="3" id="KW-1185">Reference proteome</keyword>
<organism evidence="2 3">
    <name type="scientific">Kitasatospora aburaviensis</name>
    <dbReference type="NCBI Taxonomy" id="67265"/>
    <lineage>
        <taxon>Bacteria</taxon>
        <taxon>Bacillati</taxon>
        <taxon>Actinomycetota</taxon>
        <taxon>Actinomycetes</taxon>
        <taxon>Kitasatosporales</taxon>
        <taxon>Streptomycetaceae</taxon>
        <taxon>Kitasatospora</taxon>
    </lineage>
</organism>
<evidence type="ECO:0000313" key="2">
    <source>
        <dbReference type="EMBL" id="MFC5886049.1"/>
    </source>
</evidence>
<comment type="caution">
    <text evidence="2">The sequence shown here is derived from an EMBL/GenBank/DDBJ whole genome shotgun (WGS) entry which is preliminary data.</text>
</comment>
<dbReference type="InterPro" id="IPR008475">
    <property type="entry name" value="PLipase_C_C"/>
</dbReference>
<dbReference type="EMBL" id="JBHSOD010000014">
    <property type="protein sequence ID" value="MFC5886049.1"/>
    <property type="molecule type" value="Genomic_DNA"/>
</dbReference>
<dbReference type="Pfam" id="PF05506">
    <property type="entry name" value="PLipase_C_C"/>
    <property type="match status" value="2"/>
</dbReference>
<proteinExistence type="predicted"/>
<dbReference type="Proteomes" id="UP001596067">
    <property type="component" value="Unassembled WGS sequence"/>
</dbReference>
<feature type="domain" description="Bacterial phospholipase C C-terminal" evidence="1">
    <location>
        <begin position="73"/>
        <end position="160"/>
    </location>
</feature>
<reference evidence="3" key="1">
    <citation type="journal article" date="2019" name="Int. J. Syst. Evol. Microbiol.">
        <title>The Global Catalogue of Microorganisms (GCM) 10K type strain sequencing project: providing services to taxonomists for standard genome sequencing and annotation.</title>
        <authorList>
            <consortium name="The Broad Institute Genomics Platform"/>
            <consortium name="The Broad Institute Genome Sequencing Center for Infectious Disease"/>
            <person name="Wu L."/>
            <person name="Ma J."/>
        </authorList>
    </citation>
    <scope>NUCLEOTIDE SEQUENCE [LARGE SCALE GENOMIC DNA]</scope>
    <source>
        <strain evidence="3">CGMCC 4.1469</strain>
    </source>
</reference>
<evidence type="ECO:0000313" key="3">
    <source>
        <dbReference type="Proteomes" id="UP001596067"/>
    </source>
</evidence>
<accession>A0ABW1EWA6</accession>
<feature type="domain" description="Bacterial phospholipase C C-terminal" evidence="1">
    <location>
        <begin position="173"/>
        <end position="249"/>
    </location>
</feature>